<gene>
    <name evidence="1" type="ORF">EP51_46215</name>
</gene>
<keyword evidence="1" id="KW-0614">Plasmid</keyword>
<reference evidence="1 2" key="1">
    <citation type="submission" date="2014-07" db="EMBL/GenBank/DDBJ databases">
        <title>Genome Sequence of Rhodococcus opacus Strain R7, a Biodegrader of Mono- and Polycyclic Aromatic Hydrocarbons.</title>
        <authorList>
            <person name="Di Gennaro P."/>
            <person name="Zampolli J."/>
            <person name="Presti I."/>
            <person name="Cappelletti M."/>
            <person name="D'Ursi P."/>
            <person name="Orro A."/>
            <person name="Mezzelani A."/>
            <person name="Milanesi L."/>
        </authorList>
    </citation>
    <scope>NUCLEOTIDE SEQUENCE [LARGE SCALE GENOMIC DNA]</scope>
    <source>
        <strain evidence="1 2">R7</strain>
        <plasmid evidence="1">pPDG4</plasmid>
    </source>
</reference>
<sequence length="270" mass="29407">MTICRIQPGDPASPVILHVPHASREISDTVRAGLLPSDAELETELDESTDTATDLIAQGAADYTTAGRGRPWLAINEVSRLVIDPERFPSDDEEPMNAAGRGAVYTRTCNDAPLRPEPAPDTQHLMDTYFHPYAATMSELVDDRLAATGAAVIIDVHSYPHRPSAFEDPTRPRPALCIGTDDFHTRDRLTAQVLAAFAGLDEKAVNTPYAGCYVPLGRYRSDSRVSAVMIELRRDQYLNTDHTPDPTKLDALSRMLATLVDQCTAAGAAH</sequence>
<dbReference type="SUPFAM" id="SSF53187">
    <property type="entry name" value="Zn-dependent exopeptidases"/>
    <property type="match status" value="1"/>
</dbReference>
<keyword evidence="1" id="KW-0378">Hydrolase</keyword>
<geneLocation type="plasmid" evidence="1 2">
    <name>pPDG4</name>
</geneLocation>
<dbReference type="RefSeq" id="WP_128644182.1">
    <property type="nucleotide sequence ID" value="NZ_CP008951.1"/>
</dbReference>
<accession>A0A076EZM5</accession>
<proteinExistence type="predicted"/>
<dbReference type="InterPro" id="IPR007709">
    <property type="entry name" value="N-FG_amidohydro"/>
</dbReference>
<dbReference type="Proteomes" id="UP000028488">
    <property type="component" value="Plasmid pPDG4"/>
</dbReference>
<organism evidence="1 2">
    <name type="scientific">Rhodococcus opacus</name>
    <name type="common">Nocardia opaca</name>
    <dbReference type="NCBI Taxonomy" id="37919"/>
    <lineage>
        <taxon>Bacteria</taxon>
        <taxon>Bacillati</taxon>
        <taxon>Actinomycetota</taxon>
        <taxon>Actinomycetes</taxon>
        <taxon>Mycobacteriales</taxon>
        <taxon>Nocardiaceae</taxon>
        <taxon>Rhodococcus</taxon>
    </lineage>
</organism>
<dbReference type="GO" id="GO:0016787">
    <property type="term" value="F:hydrolase activity"/>
    <property type="evidence" value="ECO:0007669"/>
    <property type="project" value="UniProtKB-KW"/>
</dbReference>
<dbReference type="EMBL" id="CP008951">
    <property type="protein sequence ID" value="AII11395.1"/>
    <property type="molecule type" value="Genomic_DNA"/>
</dbReference>
<dbReference type="Gene3D" id="3.40.630.40">
    <property type="entry name" value="Zn-dependent exopeptidases"/>
    <property type="match status" value="1"/>
</dbReference>
<evidence type="ECO:0000313" key="2">
    <source>
        <dbReference type="Proteomes" id="UP000028488"/>
    </source>
</evidence>
<dbReference type="AlphaFoldDB" id="A0A076EZM5"/>
<protein>
    <submittedName>
        <fullName evidence="1">N-formylglutamate amidohydrolase</fullName>
    </submittedName>
</protein>
<name>A0A076EZM5_RHOOP</name>
<dbReference type="Pfam" id="PF05013">
    <property type="entry name" value="FGase"/>
    <property type="match status" value="1"/>
</dbReference>
<evidence type="ECO:0000313" key="1">
    <source>
        <dbReference type="EMBL" id="AII11395.1"/>
    </source>
</evidence>